<dbReference type="CDD" id="cd11593">
    <property type="entry name" value="Agmatinase-like_2"/>
    <property type="match status" value="1"/>
</dbReference>
<evidence type="ECO:0000256" key="2">
    <source>
        <dbReference type="ARBA" id="ARBA00022723"/>
    </source>
</evidence>
<keyword evidence="4" id="KW-0464">Manganese</keyword>
<dbReference type="InterPro" id="IPR005925">
    <property type="entry name" value="Agmatinase-rel"/>
</dbReference>
<dbReference type="InterPro" id="IPR023696">
    <property type="entry name" value="Ureohydrolase_dom_sf"/>
</dbReference>
<keyword evidence="3 5" id="KW-0378">Hydrolase</keyword>
<dbReference type="NCBIfam" id="TIGR01230">
    <property type="entry name" value="agmatinase"/>
    <property type="match status" value="1"/>
</dbReference>
<evidence type="ECO:0000256" key="4">
    <source>
        <dbReference type="PIRSR" id="PIRSR036979-1"/>
    </source>
</evidence>
<feature type="binding site" evidence="4">
    <location>
        <position position="111"/>
    </location>
    <ligand>
        <name>Mn(2+)</name>
        <dbReference type="ChEBI" id="CHEBI:29035"/>
        <label>1</label>
    </ligand>
</feature>
<feature type="binding site" evidence="4">
    <location>
        <position position="138"/>
    </location>
    <ligand>
        <name>Mn(2+)</name>
        <dbReference type="ChEBI" id="CHEBI:29035"/>
        <label>1</label>
    </ligand>
</feature>
<gene>
    <name evidence="6" type="ORF">EDD75_0462</name>
</gene>
<dbReference type="EMBL" id="RKRE01000001">
    <property type="protein sequence ID" value="RPF49643.1"/>
    <property type="molecule type" value="Genomic_DNA"/>
</dbReference>
<dbReference type="InterPro" id="IPR020855">
    <property type="entry name" value="Ureohydrolase_Mn_BS"/>
</dbReference>
<accession>A0A3N5AXL4</accession>
<dbReference type="GO" id="GO:0046872">
    <property type="term" value="F:metal ion binding"/>
    <property type="evidence" value="ECO:0007669"/>
    <property type="project" value="UniProtKB-KW"/>
</dbReference>
<dbReference type="Gene3D" id="3.40.800.10">
    <property type="entry name" value="Ureohydrolase domain"/>
    <property type="match status" value="1"/>
</dbReference>
<dbReference type="RefSeq" id="WP_123927423.1">
    <property type="nucleotide sequence ID" value="NZ_RKRE01000001.1"/>
</dbReference>
<sequence length="286" mass="31041">MFTGIVRDGLFLAAGDDWARAKVVLVGAGLDSTVSFRPGTRDGPRAVRYFSQCLEEYSLQLGRDLRALPFCDLGDIALPHGHVAEALTLVEDVAARLFSAGKIPGLIGGEHLITLPVIRAARHFYPELVVLHFDAHADLRDEYLGVKLSHATVMRRVVELLGPGRVYQFGIRSADGEEVLYAREMTRFHPFKVAEPFAGVREKIGARPVYVTLDIDVVDPAYAPGVGTPEPGGIGVAELLETVYRFQGLNVVGFDLVEVNPAYDPAGLAPLLAAKVIRELVMILTG</sequence>
<dbReference type="OrthoDB" id="9788689at2"/>
<dbReference type="GO" id="GO:0033389">
    <property type="term" value="P:putrescine biosynthetic process from arginine, via agmatine"/>
    <property type="evidence" value="ECO:0007669"/>
    <property type="project" value="TreeGrafter"/>
</dbReference>
<dbReference type="AlphaFoldDB" id="A0A3N5AXL4"/>
<feature type="binding site" evidence="4">
    <location>
        <position position="136"/>
    </location>
    <ligand>
        <name>Mn(2+)</name>
        <dbReference type="ChEBI" id="CHEBI:29035"/>
        <label>1</label>
    </ligand>
</feature>
<comment type="caution">
    <text evidence="6">The sequence shown here is derived from an EMBL/GenBank/DDBJ whole genome shotgun (WGS) entry which is preliminary data.</text>
</comment>
<feature type="binding site" evidence="4">
    <location>
        <position position="214"/>
    </location>
    <ligand>
        <name>Mn(2+)</name>
        <dbReference type="ChEBI" id="CHEBI:29035"/>
        <label>1</label>
    </ligand>
</feature>
<dbReference type="PIRSF" id="PIRSF036979">
    <property type="entry name" value="Arginase"/>
    <property type="match status" value="1"/>
</dbReference>
<dbReference type="SUPFAM" id="SSF52768">
    <property type="entry name" value="Arginase/deacetylase"/>
    <property type="match status" value="1"/>
</dbReference>
<dbReference type="InterPro" id="IPR006035">
    <property type="entry name" value="Ureohydrolase"/>
</dbReference>
<keyword evidence="2 4" id="KW-0479">Metal-binding</keyword>
<reference evidence="6 7" key="1">
    <citation type="submission" date="2018-11" db="EMBL/GenBank/DDBJ databases">
        <title>Genomic Encyclopedia of Type Strains, Phase IV (KMG-IV): sequencing the most valuable type-strain genomes for metagenomic binning, comparative biology and taxonomic classification.</title>
        <authorList>
            <person name="Goeker M."/>
        </authorList>
    </citation>
    <scope>NUCLEOTIDE SEQUENCE [LARGE SCALE GENOMIC DNA]</scope>
    <source>
        <strain evidence="6 7">DSM 102936</strain>
    </source>
</reference>
<evidence type="ECO:0000256" key="3">
    <source>
        <dbReference type="ARBA" id="ARBA00022801"/>
    </source>
</evidence>
<dbReference type="Proteomes" id="UP000282654">
    <property type="component" value="Unassembled WGS sequence"/>
</dbReference>
<evidence type="ECO:0000256" key="5">
    <source>
        <dbReference type="RuleBase" id="RU003684"/>
    </source>
</evidence>
<evidence type="ECO:0000313" key="7">
    <source>
        <dbReference type="Proteomes" id="UP000282654"/>
    </source>
</evidence>
<comment type="similarity">
    <text evidence="1">Belongs to the arginase family. Agmatinase subfamily.</text>
</comment>
<proteinExistence type="inferred from homology"/>
<dbReference type="PROSITE" id="PS01053">
    <property type="entry name" value="ARGINASE_1"/>
    <property type="match status" value="1"/>
</dbReference>
<feature type="binding site" evidence="4">
    <location>
        <position position="216"/>
    </location>
    <ligand>
        <name>Mn(2+)</name>
        <dbReference type="ChEBI" id="CHEBI:29035"/>
        <label>1</label>
    </ligand>
</feature>
<feature type="binding site" evidence="4">
    <location>
        <position position="134"/>
    </location>
    <ligand>
        <name>Mn(2+)</name>
        <dbReference type="ChEBI" id="CHEBI:29035"/>
        <label>1</label>
    </ligand>
</feature>
<dbReference type="PANTHER" id="PTHR11358">
    <property type="entry name" value="ARGINASE/AGMATINASE"/>
    <property type="match status" value="1"/>
</dbReference>
<keyword evidence="7" id="KW-1185">Reference proteome</keyword>
<comment type="cofactor">
    <cofactor evidence="4">
        <name>Mn(2+)</name>
        <dbReference type="ChEBI" id="CHEBI:29035"/>
    </cofactor>
    <text evidence="4">Binds 2 manganese ions per subunit.</text>
</comment>
<evidence type="ECO:0000256" key="1">
    <source>
        <dbReference type="ARBA" id="ARBA00009227"/>
    </source>
</evidence>
<dbReference type="Pfam" id="PF00491">
    <property type="entry name" value="Arginase"/>
    <property type="match status" value="1"/>
</dbReference>
<organism evidence="6 7">
    <name type="scientific">Thermodesulfitimonas autotrophica</name>
    <dbReference type="NCBI Taxonomy" id="1894989"/>
    <lineage>
        <taxon>Bacteria</taxon>
        <taxon>Bacillati</taxon>
        <taxon>Bacillota</taxon>
        <taxon>Clostridia</taxon>
        <taxon>Thermoanaerobacterales</taxon>
        <taxon>Thermoanaerobacteraceae</taxon>
        <taxon>Thermodesulfitimonas</taxon>
    </lineage>
</organism>
<protein>
    <submittedName>
        <fullName evidence="6">Agmatinase</fullName>
    </submittedName>
</protein>
<dbReference type="PANTHER" id="PTHR11358:SF26">
    <property type="entry name" value="GUANIDINO ACID HYDROLASE, MITOCHONDRIAL"/>
    <property type="match status" value="1"/>
</dbReference>
<dbReference type="GO" id="GO:0008783">
    <property type="term" value="F:agmatinase activity"/>
    <property type="evidence" value="ECO:0007669"/>
    <property type="project" value="TreeGrafter"/>
</dbReference>
<dbReference type="PROSITE" id="PS51409">
    <property type="entry name" value="ARGINASE_2"/>
    <property type="match status" value="1"/>
</dbReference>
<name>A0A3N5AXL4_9THEO</name>
<evidence type="ECO:0000313" key="6">
    <source>
        <dbReference type="EMBL" id="RPF49643.1"/>
    </source>
</evidence>